<keyword evidence="2" id="KW-1185">Reference proteome</keyword>
<reference evidence="1" key="1">
    <citation type="journal article" date="2021" name="Environ. Microbiol.">
        <title>Gene family expansions and transcriptome signatures uncover fungal adaptations to wood decay.</title>
        <authorList>
            <person name="Hage H."/>
            <person name="Miyauchi S."/>
            <person name="Viragh M."/>
            <person name="Drula E."/>
            <person name="Min B."/>
            <person name="Chaduli D."/>
            <person name="Navarro D."/>
            <person name="Favel A."/>
            <person name="Norest M."/>
            <person name="Lesage-Meessen L."/>
            <person name="Balint B."/>
            <person name="Merenyi Z."/>
            <person name="de Eugenio L."/>
            <person name="Morin E."/>
            <person name="Martinez A.T."/>
            <person name="Baldrian P."/>
            <person name="Stursova M."/>
            <person name="Martinez M.J."/>
            <person name="Novotny C."/>
            <person name="Magnuson J.K."/>
            <person name="Spatafora J.W."/>
            <person name="Maurice S."/>
            <person name="Pangilinan J."/>
            <person name="Andreopoulos W."/>
            <person name="LaButti K."/>
            <person name="Hundley H."/>
            <person name="Na H."/>
            <person name="Kuo A."/>
            <person name="Barry K."/>
            <person name="Lipzen A."/>
            <person name="Henrissat B."/>
            <person name="Riley R."/>
            <person name="Ahrendt S."/>
            <person name="Nagy L.G."/>
            <person name="Grigoriev I.V."/>
            <person name="Martin F."/>
            <person name="Rosso M.N."/>
        </authorList>
    </citation>
    <scope>NUCLEOTIDE SEQUENCE</scope>
    <source>
        <strain evidence="1">CBS 384.51</strain>
    </source>
</reference>
<accession>A0ACB8UHI2</accession>
<protein>
    <submittedName>
        <fullName evidence="1">Uncharacterized protein</fullName>
    </submittedName>
</protein>
<name>A0ACB8UHI2_9APHY</name>
<evidence type="ECO:0000313" key="2">
    <source>
        <dbReference type="Proteomes" id="UP001055072"/>
    </source>
</evidence>
<proteinExistence type="predicted"/>
<dbReference type="Proteomes" id="UP001055072">
    <property type="component" value="Unassembled WGS sequence"/>
</dbReference>
<gene>
    <name evidence="1" type="ORF">BDY19DRAFT_902494</name>
</gene>
<evidence type="ECO:0000313" key="1">
    <source>
        <dbReference type="EMBL" id="KAI0093754.1"/>
    </source>
</evidence>
<comment type="caution">
    <text evidence="1">The sequence shown here is derived from an EMBL/GenBank/DDBJ whole genome shotgun (WGS) entry which is preliminary data.</text>
</comment>
<sequence>MWIREHLFESQSGLRDLDGTSTRDDKCFRCRTPAMNRRLWNTERSDDQAAWNWAAHCRHSMSLHKNVVTIAKAYLILSVAGVVTLLLCDEDQIYWRNHEGVETADKGLQRNPGLYQSPIDCLYERDLRTSRKEKYAHPMLDWFFAKVEAFFKCGRISFNEVFIVTKEQFGGTRTEDYLARTLTASSTPGNSDSAMYGYEVYHRAFALQQCSQALSTPSETDLLMSNEISRAALSVVYAPRVNPLMAAPSAYAVNCKTFYSGGQGMR</sequence>
<dbReference type="EMBL" id="MU274901">
    <property type="protein sequence ID" value="KAI0093754.1"/>
    <property type="molecule type" value="Genomic_DNA"/>
</dbReference>
<organism evidence="1 2">
    <name type="scientific">Irpex rosettiformis</name>
    <dbReference type="NCBI Taxonomy" id="378272"/>
    <lineage>
        <taxon>Eukaryota</taxon>
        <taxon>Fungi</taxon>
        <taxon>Dikarya</taxon>
        <taxon>Basidiomycota</taxon>
        <taxon>Agaricomycotina</taxon>
        <taxon>Agaricomycetes</taxon>
        <taxon>Polyporales</taxon>
        <taxon>Irpicaceae</taxon>
        <taxon>Irpex</taxon>
    </lineage>
</organism>